<evidence type="ECO:0000256" key="2">
    <source>
        <dbReference type="SAM" id="MobiDB-lite"/>
    </source>
</evidence>
<feature type="coiled-coil region" evidence="1">
    <location>
        <begin position="76"/>
        <end position="122"/>
    </location>
</feature>
<dbReference type="GO" id="GO:0003700">
    <property type="term" value="F:DNA-binding transcription factor activity"/>
    <property type="evidence" value="ECO:0007669"/>
    <property type="project" value="InterPro"/>
</dbReference>
<feature type="domain" description="K-box" evidence="3">
    <location>
        <begin position="39"/>
        <end position="129"/>
    </location>
</feature>
<feature type="region of interest" description="Disordered" evidence="2">
    <location>
        <begin position="129"/>
        <end position="161"/>
    </location>
</feature>
<dbReference type="PANTHER" id="PTHR48019">
    <property type="entry name" value="SERUM RESPONSE FACTOR HOMOLOG"/>
    <property type="match status" value="1"/>
</dbReference>
<protein>
    <recommendedName>
        <fullName evidence="3">K-box domain-containing protein</fullName>
    </recommendedName>
</protein>
<evidence type="ECO:0000313" key="5">
    <source>
        <dbReference type="Proteomes" id="UP001177140"/>
    </source>
</evidence>
<keyword evidence="1" id="KW-0175">Coiled coil</keyword>
<accession>A0AA41RYH0</accession>
<feature type="compositionally biased region" description="Low complexity" evidence="2">
    <location>
        <begin position="135"/>
        <end position="161"/>
    </location>
</feature>
<dbReference type="InterPro" id="IPR002487">
    <property type="entry name" value="TF_Kbox"/>
</dbReference>
<dbReference type="PROSITE" id="PS51297">
    <property type="entry name" value="K_BOX"/>
    <property type="match status" value="1"/>
</dbReference>
<organism evidence="4 5">
    <name type="scientific">Papaver nudicaule</name>
    <name type="common">Iceland poppy</name>
    <dbReference type="NCBI Taxonomy" id="74823"/>
    <lineage>
        <taxon>Eukaryota</taxon>
        <taxon>Viridiplantae</taxon>
        <taxon>Streptophyta</taxon>
        <taxon>Embryophyta</taxon>
        <taxon>Tracheophyta</taxon>
        <taxon>Spermatophyta</taxon>
        <taxon>Magnoliopsida</taxon>
        <taxon>Ranunculales</taxon>
        <taxon>Papaveraceae</taxon>
        <taxon>Papaveroideae</taxon>
        <taxon>Papaver</taxon>
    </lineage>
</organism>
<evidence type="ECO:0000256" key="1">
    <source>
        <dbReference type="SAM" id="Coils"/>
    </source>
</evidence>
<comment type="caution">
    <text evidence="4">The sequence shown here is derived from an EMBL/GenBank/DDBJ whole genome shotgun (WGS) entry which is preliminary data.</text>
</comment>
<gene>
    <name evidence="4" type="ORF">MKW94_003334</name>
</gene>
<reference evidence="4" key="1">
    <citation type="submission" date="2022-03" db="EMBL/GenBank/DDBJ databases">
        <title>A functionally conserved STORR gene fusion in Papaver species that diverged 16.8 million years ago.</title>
        <authorList>
            <person name="Catania T."/>
        </authorList>
    </citation>
    <scope>NUCLEOTIDE SEQUENCE</scope>
    <source>
        <strain evidence="4">S-191538</strain>
    </source>
</reference>
<proteinExistence type="predicted"/>
<dbReference type="InterPro" id="IPR050142">
    <property type="entry name" value="MADS-box/MEF2_TF"/>
</dbReference>
<dbReference type="Proteomes" id="UP001177140">
    <property type="component" value="Unassembled WGS sequence"/>
</dbReference>
<name>A0AA41RYH0_PAPNU</name>
<dbReference type="EMBL" id="JAJJMA010053935">
    <property type="protein sequence ID" value="MCL7026204.1"/>
    <property type="molecule type" value="Genomic_DNA"/>
</dbReference>
<dbReference type="Pfam" id="PF01486">
    <property type="entry name" value="K-box"/>
    <property type="match status" value="1"/>
</dbReference>
<dbReference type="AlphaFoldDB" id="A0AA41RYH0"/>
<dbReference type="GO" id="GO:0005634">
    <property type="term" value="C:nucleus"/>
    <property type="evidence" value="ECO:0007669"/>
    <property type="project" value="InterPro"/>
</dbReference>
<sequence>MSKLTVGKLILYYMDTILERYERQCCVEEEHGAADPESRGNWSLEHAKLKAKVEVLQKNQRHMMGEDLESFNVKELQNLEHQLDTSLKHIRSKKNQLLYASISELQRKEKSLQEQNTVLGKKIKEKEHEMGRFDQQQQCNQAQNSHSQAQNSHSQAQNSCNQAQNSPTFLLSQALPALTICTATYEPTATYVPTARPIGVQTVIPRWMLGLNQ</sequence>
<evidence type="ECO:0000313" key="4">
    <source>
        <dbReference type="EMBL" id="MCL7026204.1"/>
    </source>
</evidence>
<keyword evidence="5" id="KW-1185">Reference proteome</keyword>
<evidence type="ECO:0000259" key="3">
    <source>
        <dbReference type="PROSITE" id="PS51297"/>
    </source>
</evidence>